<comment type="caution">
    <text evidence="1">The sequence shown here is derived from an EMBL/GenBank/DDBJ whole genome shotgun (WGS) entry which is preliminary data.</text>
</comment>
<evidence type="ECO:0008006" key="3">
    <source>
        <dbReference type="Google" id="ProtNLM"/>
    </source>
</evidence>
<organism evidence="1 2">
    <name type="scientific">Candidatus Paracaedimonas acanthamoebae</name>
    <dbReference type="NCBI Taxonomy" id="244581"/>
    <lineage>
        <taxon>Bacteria</taxon>
        <taxon>Pseudomonadati</taxon>
        <taxon>Pseudomonadota</taxon>
        <taxon>Alphaproteobacteria</taxon>
        <taxon>Holosporales</taxon>
        <taxon>Caedimonadaceae</taxon>
        <taxon>Candidatus Paracaedimonas</taxon>
    </lineage>
</organism>
<dbReference type="AlphaFoldDB" id="A0A8J7Q115"/>
<dbReference type="Proteomes" id="UP000664414">
    <property type="component" value="Unassembled WGS sequence"/>
</dbReference>
<protein>
    <recommendedName>
        <fullName evidence="3">DUF883 domain-containing protein</fullName>
    </recommendedName>
</protein>
<proteinExistence type="predicted"/>
<sequence length="139" mass="15599">MYTNDSIIRNFGDRLEKYRTIINDISDSASYNLNPKKSKNLQKLLVDGEKAYGKLKNAAADDFDDLKGAAQEIFDELKDELKGISQQLSTDSLKEKGEEIISYGQDKLDELEDRIAERPLASVLLAFGAGILLSNLLRR</sequence>
<reference evidence="1" key="1">
    <citation type="submission" date="2021-02" db="EMBL/GenBank/DDBJ databases">
        <title>Thiocyanate and organic carbon inputs drive convergent selection for specific autotrophic Afipia and Thiobacillus strains within complex microbiomes.</title>
        <authorList>
            <person name="Huddy R.J."/>
            <person name="Sachdeva R."/>
            <person name="Kadzinga F."/>
            <person name="Kantor R.S."/>
            <person name="Harrison S.T.L."/>
            <person name="Banfield J.F."/>
        </authorList>
    </citation>
    <scope>NUCLEOTIDE SEQUENCE</scope>
    <source>
        <strain evidence="1">SCN18_10_11_15_R4_P_38_20</strain>
    </source>
</reference>
<accession>A0A8J7Q115</accession>
<evidence type="ECO:0000313" key="2">
    <source>
        <dbReference type="Proteomes" id="UP000664414"/>
    </source>
</evidence>
<evidence type="ECO:0000313" key="1">
    <source>
        <dbReference type="EMBL" id="MBN9413371.1"/>
    </source>
</evidence>
<name>A0A8J7Q115_9PROT</name>
<gene>
    <name evidence="1" type="ORF">J0H12_05565</name>
</gene>
<dbReference type="EMBL" id="JAFKGL010000022">
    <property type="protein sequence ID" value="MBN9413371.1"/>
    <property type="molecule type" value="Genomic_DNA"/>
</dbReference>